<dbReference type="InterPro" id="IPR024370">
    <property type="entry name" value="PBP_domain"/>
</dbReference>
<protein>
    <submittedName>
        <fullName evidence="3">Phosphate transport system substrate-binding protein</fullName>
    </submittedName>
</protein>
<organism evidence="3 4">
    <name type="scientific">Hymenobacter luteus</name>
    <dbReference type="NCBI Taxonomy" id="1411122"/>
    <lineage>
        <taxon>Bacteria</taxon>
        <taxon>Pseudomonadati</taxon>
        <taxon>Bacteroidota</taxon>
        <taxon>Cytophagia</taxon>
        <taxon>Cytophagales</taxon>
        <taxon>Hymenobacteraceae</taxon>
        <taxon>Hymenobacter</taxon>
    </lineage>
</organism>
<accession>A0A7W9T3P7</accession>
<sequence>MYFTELLDLSAPTGNISKKTGMTHAKFWGFGLIVASLGLGSCGDNSGSAAQATDTPTSGSIRIGVDETFEPILTSQVDTFQKLYTSAKIQAAYQPEGKVMEAFLADSIRLAVVSRDLTTDERSRLERLKIVPRSIRIGVDGVAIVVHPSNPDSLLTMAQLRGIFTGKQQQWSQLSPTNKLGDITVVFDNNSSSTARFVQDSVTQGAALTKTAYASKSNPALLDYVASHPNAIGVIGVNWISDRDDAAVQKFLKRVRVVGVSAKATGSTPSDYIQPYQGYLAQKVYPLRRELYVISREARAGLGTGFASFVAGNKGQLIILKSGLMPATGQVRLIDVKPQ</sequence>
<dbReference type="PANTHER" id="PTHR30570:SF1">
    <property type="entry name" value="PHOSPHATE-BINDING PROTEIN PSTS"/>
    <property type="match status" value="1"/>
</dbReference>
<dbReference type="Gene3D" id="3.40.190.10">
    <property type="entry name" value="Periplasmic binding protein-like II"/>
    <property type="match status" value="2"/>
</dbReference>
<name>A0A7W9T3P7_9BACT</name>
<dbReference type="EMBL" id="JACHGG010000004">
    <property type="protein sequence ID" value="MBB6060345.1"/>
    <property type="molecule type" value="Genomic_DNA"/>
</dbReference>
<proteinExistence type="predicted"/>
<dbReference type="Proteomes" id="UP000532746">
    <property type="component" value="Unassembled WGS sequence"/>
</dbReference>
<feature type="domain" description="PBP" evidence="2">
    <location>
        <begin position="51"/>
        <end position="313"/>
    </location>
</feature>
<keyword evidence="1" id="KW-0732">Signal</keyword>
<dbReference type="RefSeq" id="WP_246399042.1">
    <property type="nucleotide sequence ID" value="NZ_JACHGG010000004.1"/>
</dbReference>
<reference evidence="3 4" key="1">
    <citation type="submission" date="2020-08" db="EMBL/GenBank/DDBJ databases">
        <title>Genomic Encyclopedia of Type Strains, Phase IV (KMG-IV): sequencing the most valuable type-strain genomes for metagenomic binning, comparative biology and taxonomic classification.</title>
        <authorList>
            <person name="Goeker M."/>
        </authorList>
    </citation>
    <scope>NUCLEOTIDE SEQUENCE [LARGE SCALE GENOMIC DNA]</scope>
    <source>
        <strain evidence="3 4">DSM 26718</strain>
    </source>
</reference>
<dbReference type="AlphaFoldDB" id="A0A7W9T3P7"/>
<dbReference type="Pfam" id="PF12849">
    <property type="entry name" value="PBP_like_2"/>
    <property type="match status" value="1"/>
</dbReference>
<evidence type="ECO:0000313" key="3">
    <source>
        <dbReference type="EMBL" id="MBB6060345.1"/>
    </source>
</evidence>
<dbReference type="PANTHER" id="PTHR30570">
    <property type="entry name" value="PERIPLASMIC PHOSPHATE BINDING COMPONENT OF PHOSPHATE ABC TRANSPORTER"/>
    <property type="match status" value="1"/>
</dbReference>
<keyword evidence="4" id="KW-1185">Reference proteome</keyword>
<dbReference type="SUPFAM" id="SSF53850">
    <property type="entry name" value="Periplasmic binding protein-like II"/>
    <property type="match status" value="1"/>
</dbReference>
<comment type="caution">
    <text evidence="3">The sequence shown here is derived from an EMBL/GenBank/DDBJ whole genome shotgun (WGS) entry which is preliminary data.</text>
</comment>
<gene>
    <name evidence="3" type="ORF">HNQ93_003211</name>
</gene>
<evidence type="ECO:0000313" key="4">
    <source>
        <dbReference type="Proteomes" id="UP000532746"/>
    </source>
</evidence>
<evidence type="ECO:0000259" key="2">
    <source>
        <dbReference type="Pfam" id="PF12849"/>
    </source>
</evidence>
<dbReference type="InterPro" id="IPR050811">
    <property type="entry name" value="Phosphate_ABC_transporter"/>
</dbReference>
<evidence type="ECO:0000256" key="1">
    <source>
        <dbReference type="ARBA" id="ARBA00022729"/>
    </source>
</evidence>